<dbReference type="AlphaFoldDB" id="A0A1E5XHG2"/>
<dbReference type="OrthoDB" id="9897215at2"/>
<sequence length="104" mass="11950">MHQEHSSRSRIMNPIISQRKLARERVAPYLGELKRWQSKSLQLRALHNSRHQSADALAIGQMQLAALRTEIEMARQAFILEMDDIADMPAVVDYLAALDSLLRR</sequence>
<dbReference type="Proteomes" id="UP000095463">
    <property type="component" value="Unassembled WGS sequence"/>
</dbReference>
<keyword evidence="2" id="KW-1185">Reference proteome</keyword>
<gene>
    <name evidence="1" type="ORF">VW23_006495</name>
</gene>
<proteinExistence type="predicted"/>
<evidence type="ECO:0000313" key="2">
    <source>
        <dbReference type="Proteomes" id="UP000095463"/>
    </source>
</evidence>
<accession>A0A1E5XHG2</accession>
<protein>
    <submittedName>
        <fullName evidence="1">Uncharacterized protein</fullName>
    </submittedName>
</protein>
<evidence type="ECO:0000313" key="1">
    <source>
        <dbReference type="EMBL" id="OEO28041.1"/>
    </source>
</evidence>
<comment type="caution">
    <text evidence="1">The sequence shown here is derived from an EMBL/GenBank/DDBJ whole genome shotgun (WGS) entry which is preliminary data.</text>
</comment>
<name>A0A1E5XHG2_9HYPH</name>
<organism evidence="1 2">
    <name type="scientific">Devosia insulae DS-56</name>
    <dbReference type="NCBI Taxonomy" id="1116389"/>
    <lineage>
        <taxon>Bacteria</taxon>
        <taxon>Pseudomonadati</taxon>
        <taxon>Pseudomonadota</taxon>
        <taxon>Alphaproteobacteria</taxon>
        <taxon>Hyphomicrobiales</taxon>
        <taxon>Devosiaceae</taxon>
        <taxon>Devosia</taxon>
    </lineage>
</organism>
<dbReference type="RefSeq" id="WP_069912617.1">
    <property type="nucleotide sequence ID" value="NZ_LAJE02000401.1"/>
</dbReference>
<reference evidence="1 2" key="1">
    <citation type="journal article" date="2015" name="Genome Announc.">
        <title>Genome Assemblies of Three Soil-Associated Devosia species: D. insulae, D. limi, and D. soli.</title>
        <authorList>
            <person name="Hassan Y.I."/>
            <person name="Lepp D."/>
            <person name="Zhou T."/>
        </authorList>
    </citation>
    <scope>NUCLEOTIDE SEQUENCE [LARGE SCALE GENOMIC DNA]</scope>
    <source>
        <strain evidence="1 2">DS-56</strain>
    </source>
</reference>
<dbReference type="EMBL" id="LAJE02000401">
    <property type="protein sequence ID" value="OEO28041.1"/>
    <property type="molecule type" value="Genomic_DNA"/>
</dbReference>